<dbReference type="SMART" id="SM00822">
    <property type="entry name" value="PKS_KR"/>
    <property type="match status" value="1"/>
</dbReference>
<accession>A0A6J7J6A7</accession>
<proteinExistence type="inferred from homology"/>
<protein>
    <submittedName>
        <fullName evidence="4">Unannotated protein</fullName>
    </submittedName>
</protein>
<dbReference type="SUPFAM" id="SSF51735">
    <property type="entry name" value="NAD(P)-binding Rossmann-fold domains"/>
    <property type="match status" value="1"/>
</dbReference>
<dbReference type="InterPro" id="IPR002347">
    <property type="entry name" value="SDR_fam"/>
</dbReference>
<dbReference type="PRINTS" id="PR00081">
    <property type="entry name" value="GDHRDH"/>
</dbReference>
<gene>
    <name evidence="4" type="ORF">UFOPK3674_01619</name>
</gene>
<comment type="similarity">
    <text evidence="1">Belongs to the short-chain dehydrogenases/reductases (SDR) family.</text>
</comment>
<evidence type="ECO:0000259" key="3">
    <source>
        <dbReference type="SMART" id="SM00822"/>
    </source>
</evidence>
<dbReference type="PANTHER" id="PTHR43669:SF3">
    <property type="entry name" value="ALCOHOL DEHYDROGENASE, PUTATIVE (AFU_ORTHOLOGUE AFUA_3G03445)-RELATED"/>
    <property type="match status" value="1"/>
</dbReference>
<dbReference type="NCBIfam" id="NF005559">
    <property type="entry name" value="PRK07231.1"/>
    <property type="match status" value="1"/>
</dbReference>
<keyword evidence="2" id="KW-0560">Oxidoreductase</keyword>
<dbReference type="InterPro" id="IPR036291">
    <property type="entry name" value="NAD(P)-bd_dom_sf"/>
</dbReference>
<dbReference type="CDD" id="cd05233">
    <property type="entry name" value="SDR_c"/>
    <property type="match status" value="1"/>
</dbReference>
<dbReference type="EMBL" id="CAFBMX010000008">
    <property type="protein sequence ID" value="CAB4938022.1"/>
    <property type="molecule type" value="Genomic_DNA"/>
</dbReference>
<dbReference type="Gene3D" id="3.40.50.720">
    <property type="entry name" value="NAD(P)-binding Rossmann-like Domain"/>
    <property type="match status" value="1"/>
</dbReference>
<name>A0A6J7J6A7_9ZZZZ</name>
<reference evidence="4" key="1">
    <citation type="submission" date="2020-05" db="EMBL/GenBank/DDBJ databases">
        <authorList>
            <person name="Chiriac C."/>
            <person name="Salcher M."/>
            <person name="Ghai R."/>
            <person name="Kavagutti S V."/>
        </authorList>
    </citation>
    <scope>NUCLEOTIDE SEQUENCE</scope>
</reference>
<dbReference type="GO" id="GO:0016491">
    <property type="term" value="F:oxidoreductase activity"/>
    <property type="evidence" value="ECO:0007669"/>
    <property type="project" value="UniProtKB-KW"/>
</dbReference>
<sequence length="262" mass="26688">MGMTGRTAIVTGATSGIGEATAEHFAALGAKVVVAGRDAERGQAVVDRIRAHGGEAIFVAHDLSDPEGAKALVAAAEAQYGVIDIVVANAGTFFFGPLPAVTLDEFDTAMRINVRGTYLLAQAALPAMTKSDAGRFVLMGTSGASHGVAMASLYCMSKGALKGLMAALVPEYGPAGITVNLIEPGLVETPLTAPMTGTAEARAPFIPHQPTGRIGVPMDIAHTAAMLADELAGHISGQTIVVDGGNTRTAKHSVLPPPPDKL</sequence>
<dbReference type="InterPro" id="IPR057326">
    <property type="entry name" value="KR_dom"/>
</dbReference>
<dbReference type="PANTHER" id="PTHR43669">
    <property type="entry name" value="5-KETO-D-GLUCONATE 5-REDUCTASE"/>
    <property type="match status" value="1"/>
</dbReference>
<dbReference type="FunFam" id="3.40.50.720:FF:000084">
    <property type="entry name" value="Short-chain dehydrogenase reductase"/>
    <property type="match status" value="1"/>
</dbReference>
<feature type="domain" description="Ketoreductase" evidence="3">
    <location>
        <begin position="6"/>
        <end position="185"/>
    </location>
</feature>
<dbReference type="Pfam" id="PF13561">
    <property type="entry name" value="adh_short_C2"/>
    <property type="match status" value="1"/>
</dbReference>
<evidence type="ECO:0000256" key="2">
    <source>
        <dbReference type="ARBA" id="ARBA00023002"/>
    </source>
</evidence>
<dbReference type="AlphaFoldDB" id="A0A6J7J6A7"/>
<evidence type="ECO:0000256" key="1">
    <source>
        <dbReference type="ARBA" id="ARBA00006484"/>
    </source>
</evidence>
<organism evidence="4">
    <name type="scientific">freshwater metagenome</name>
    <dbReference type="NCBI Taxonomy" id="449393"/>
    <lineage>
        <taxon>unclassified sequences</taxon>
        <taxon>metagenomes</taxon>
        <taxon>ecological metagenomes</taxon>
    </lineage>
</organism>
<evidence type="ECO:0000313" key="4">
    <source>
        <dbReference type="EMBL" id="CAB4938022.1"/>
    </source>
</evidence>